<dbReference type="RefSeq" id="WP_115832196.1">
    <property type="nucleotide sequence ID" value="NZ_QNUL01000014.1"/>
</dbReference>
<evidence type="ECO:0000256" key="4">
    <source>
        <dbReference type="ARBA" id="ARBA00022840"/>
    </source>
</evidence>
<keyword evidence="3 6" id="KW-0418">Kinase</keyword>
<feature type="domain" description="DAGKc" evidence="5">
    <location>
        <begin position="1"/>
        <end position="127"/>
    </location>
</feature>
<keyword evidence="7" id="KW-1185">Reference proteome</keyword>
<dbReference type="InterPro" id="IPR050187">
    <property type="entry name" value="Lipid_Phosphate_FormReg"/>
</dbReference>
<dbReference type="SUPFAM" id="SSF111331">
    <property type="entry name" value="NAD kinase/diacylglycerol kinase-like"/>
    <property type="match status" value="1"/>
</dbReference>
<protein>
    <submittedName>
        <fullName evidence="6">Diacylglycerol kinase</fullName>
    </submittedName>
</protein>
<dbReference type="Pfam" id="PF00781">
    <property type="entry name" value="DAGK_cat"/>
    <property type="match status" value="1"/>
</dbReference>
<evidence type="ECO:0000256" key="1">
    <source>
        <dbReference type="ARBA" id="ARBA00022679"/>
    </source>
</evidence>
<keyword evidence="2" id="KW-0547">Nucleotide-binding</keyword>
<organism evidence="6 7">
    <name type="scientific">Dyadobacter luteus</name>
    <dbReference type="NCBI Taxonomy" id="2259619"/>
    <lineage>
        <taxon>Bacteria</taxon>
        <taxon>Pseudomonadati</taxon>
        <taxon>Bacteroidota</taxon>
        <taxon>Cytophagia</taxon>
        <taxon>Cytophagales</taxon>
        <taxon>Spirosomataceae</taxon>
        <taxon>Dyadobacter</taxon>
    </lineage>
</organism>
<evidence type="ECO:0000313" key="7">
    <source>
        <dbReference type="Proteomes" id="UP000256373"/>
    </source>
</evidence>
<proteinExistence type="predicted"/>
<dbReference type="OrthoDB" id="142078at2"/>
<dbReference type="Proteomes" id="UP000256373">
    <property type="component" value="Unassembled WGS sequence"/>
</dbReference>
<keyword evidence="1" id="KW-0808">Transferase</keyword>
<evidence type="ECO:0000259" key="5">
    <source>
        <dbReference type="PROSITE" id="PS50146"/>
    </source>
</evidence>
<dbReference type="PANTHER" id="PTHR12358:SF54">
    <property type="entry name" value="SPHINGOSINE KINASE RELATED PROTEIN"/>
    <property type="match status" value="1"/>
</dbReference>
<dbReference type="InterPro" id="IPR001206">
    <property type="entry name" value="Diacylglycerol_kinase_cat_dom"/>
</dbReference>
<dbReference type="InterPro" id="IPR016064">
    <property type="entry name" value="NAD/diacylglycerol_kinase_sf"/>
</dbReference>
<accession>A0A3D8Y8V3</accession>
<evidence type="ECO:0000256" key="3">
    <source>
        <dbReference type="ARBA" id="ARBA00022777"/>
    </source>
</evidence>
<dbReference type="Gene3D" id="3.40.50.10330">
    <property type="entry name" value="Probable inorganic polyphosphate/atp-NAD kinase, domain 1"/>
    <property type="match status" value="1"/>
</dbReference>
<evidence type="ECO:0000256" key="2">
    <source>
        <dbReference type="ARBA" id="ARBA00022741"/>
    </source>
</evidence>
<dbReference type="PROSITE" id="PS50146">
    <property type="entry name" value="DAGK"/>
    <property type="match status" value="1"/>
</dbReference>
<dbReference type="InterPro" id="IPR017438">
    <property type="entry name" value="ATP-NAD_kinase_N"/>
</dbReference>
<dbReference type="GO" id="GO:0016301">
    <property type="term" value="F:kinase activity"/>
    <property type="evidence" value="ECO:0007669"/>
    <property type="project" value="UniProtKB-KW"/>
</dbReference>
<evidence type="ECO:0000313" key="6">
    <source>
        <dbReference type="EMBL" id="REA59781.1"/>
    </source>
</evidence>
<name>A0A3D8Y8V3_9BACT</name>
<dbReference type="Pfam" id="PF19279">
    <property type="entry name" value="YegS_C"/>
    <property type="match status" value="1"/>
</dbReference>
<dbReference type="InterPro" id="IPR045540">
    <property type="entry name" value="YegS/DAGK_C"/>
</dbReference>
<dbReference type="AlphaFoldDB" id="A0A3D8Y8V3"/>
<dbReference type="EMBL" id="QNUL01000014">
    <property type="protein sequence ID" value="REA59781.1"/>
    <property type="molecule type" value="Genomic_DNA"/>
</dbReference>
<reference evidence="6 7" key="1">
    <citation type="submission" date="2018-07" db="EMBL/GenBank/DDBJ databases">
        <title>Dyadobacter roseus sp. nov., isolated from rose rhizosphere soil.</title>
        <authorList>
            <person name="Chen L."/>
        </authorList>
    </citation>
    <scope>NUCLEOTIDE SEQUENCE [LARGE SCALE GENOMIC DNA]</scope>
    <source>
        <strain evidence="6 7">RS19</strain>
    </source>
</reference>
<dbReference type="SMART" id="SM00046">
    <property type="entry name" value="DAGKc"/>
    <property type="match status" value="1"/>
</dbReference>
<keyword evidence="4" id="KW-0067">ATP-binding</keyword>
<dbReference type="Gene3D" id="2.60.200.40">
    <property type="match status" value="1"/>
</dbReference>
<gene>
    <name evidence="6" type="ORF">DSL64_17225</name>
</gene>
<comment type="caution">
    <text evidence="6">The sequence shown here is derived from an EMBL/GenBank/DDBJ whole genome shotgun (WGS) entry which is preliminary data.</text>
</comment>
<sequence>MKKATLLHNPTAGEKDFSKSELMELIKKQGFECTYESVKQEGWDDFSNKSDFLIVAGGDGTVRRAAKALVKRRLIDKQFPIALLPHGTANNIAGTLGITGKAEEIIKSWQQNNRKSFDVGKVSGLEKDMFFLEAFGCGIFPRLIKVMEKMEDELGKDVDEKLKAAQAVLYDVVLNYKPRQCRIIADGSEHSGKYIMIEVINTRSIGPNLQLANGDPGDGEFEIVLIPAEHQQKFEQFLLSQINGGGEDEFSFTTLKAKNIRIEWEDGKDIHVDDERVKSDKPVTINIEVLPGLLEFMVPNSES</sequence>
<dbReference type="PANTHER" id="PTHR12358">
    <property type="entry name" value="SPHINGOSINE KINASE"/>
    <property type="match status" value="1"/>
</dbReference>
<dbReference type="GO" id="GO:0005524">
    <property type="term" value="F:ATP binding"/>
    <property type="evidence" value="ECO:0007669"/>
    <property type="project" value="UniProtKB-KW"/>
</dbReference>